<gene>
    <name evidence="4" type="ORF">SAMN04487910_3749</name>
</gene>
<organism evidence="4 5">
    <name type="scientific">Aquimarina amphilecti</name>
    <dbReference type="NCBI Taxonomy" id="1038014"/>
    <lineage>
        <taxon>Bacteria</taxon>
        <taxon>Pseudomonadati</taxon>
        <taxon>Bacteroidota</taxon>
        <taxon>Flavobacteriia</taxon>
        <taxon>Flavobacteriales</taxon>
        <taxon>Flavobacteriaceae</taxon>
        <taxon>Aquimarina</taxon>
    </lineage>
</organism>
<evidence type="ECO:0000259" key="3">
    <source>
        <dbReference type="Pfam" id="PF12850"/>
    </source>
</evidence>
<dbReference type="STRING" id="1038014.SAMN04487910_3749"/>
<dbReference type="Pfam" id="PF12850">
    <property type="entry name" value="Metallophos_2"/>
    <property type="match status" value="1"/>
</dbReference>
<keyword evidence="5" id="KW-1185">Reference proteome</keyword>
<dbReference type="OrthoDB" id="9785951at2"/>
<protein>
    <recommendedName>
        <fullName evidence="2">Phosphoesterase</fullName>
        <ecNumber evidence="2">3.1.4.-</ecNumber>
    </recommendedName>
</protein>
<comment type="cofactor">
    <cofactor evidence="2">
        <name>a divalent metal cation</name>
        <dbReference type="ChEBI" id="CHEBI:60240"/>
    </cofactor>
</comment>
<sequence>MKKILLLSDTHSYIDDRILHYVHEADEVWHAGDIGDLKVTDKIEAIKPLRAVYGNIDDDKARVCFPLHQRFSCEEVSVWITHIGGYPPKYNRNTIEEIKTNPPQLFICGHSHILKVIPDKNNNVLHMNPGAAGKHGFHKVRTMLRFTLSKGKIENLEVIELGKK</sequence>
<dbReference type="EC" id="3.1.4.-" evidence="2"/>
<proteinExistence type="inferred from homology"/>
<name>A0A1H7UJA6_AQUAM</name>
<dbReference type="InterPro" id="IPR029052">
    <property type="entry name" value="Metallo-depent_PP-like"/>
</dbReference>
<dbReference type="InterPro" id="IPR024654">
    <property type="entry name" value="Calcineurin-like_PHP_lpxH"/>
</dbReference>
<dbReference type="Proteomes" id="UP000198521">
    <property type="component" value="Unassembled WGS sequence"/>
</dbReference>
<comment type="similarity">
    <text evidence="1 2">Belongs to the metallophosphoesterase superfamily. YfcE family.</text>
</comment>
<dbReference type="SUPFAM" id="SSF56300">
    <property type="entry name" value="Metallo-dependent phosphatases"/>
    <property type="match status" value="1"/>
</dbReference>
<dbReference type="NCBIfam" id="TIGR00040">
    <property type="entry name" value="yfcE"/>
    <property type="match status" value="1"/>
</dbReference>
<evidence type="ECO:0000256" key="2">
    <source>
        <dbReference type="RuleBase" id="RU362039"/>
    </source>
</evidence>
<dbReference type="RefSeq" id="WP_091411272.1">
    <property type="nucleotide sequence ID" value="NZ_FOAB01000007.1"/>
</dbReference>
<evidence type="ECO:0000313" key="4">
    <source>
        <dbReference type="EMBL" id="SEL96785.1"/>
    </source>
</evidence>
<dbReference type="InterPro" id="IPR000979">
    <property type="entry name" value="Phosphodiesterase_MJ0936/Vps29"/>
</dbReference>
<keyword evidence="2" id="KW-0479">Metal-binding</keyword>
<evidence type="ECO:0000313" key="5">
    <source>
        <dbReference type="Proteomes" id="UP000198521"/>
    </source>
</evidence>
<reference evidence="4 5" key="1">
    <citation type="submission" date="2016-10" db="EMBL/GenBank/DDBJ databases">
        <authorList>
            <person name="de Groot N.N."/>
        </authorList>
    </citation>
    <scope>NUCLEOTIDE SEQUENCE [LARGE SCALE GENOMIC DNA]</scope>
    <source>
        <strain evidence="4 5">DSM 25232</strain>
    </source>
</reference>
<dbReference type="GO" id="GO:0046872">
    <property type="term" value="F:metal ion binding"/>
    <property type="evidence" value="ECO:0007669"/>
    <property type="project" value="UniProtKB-KW"/>
</dbReference>
<feature type="domain" description="Calcineurin-like phosphoesterase" evidence="3">
    <location>
        <begin position="3"/>
        <end position="150"/>
    </location>
</feature>
<dbReference type="GO" id="GO:0016787">
    <property type="term" value="F:hydrolase activity"/>
    <property type="evidence" value="ECO:0007669"/>
    <property type="project" value="UniProtKB-UniRule"/>
</dbReference>
<dbReference type="EMBL" id="FOAB01000007">
    <property type="protein sequence ID" value="SEL96785.1"/>
    <property type="molecule type" value="Genomic_DNA"/>
</dbReference>
<evidence type="ECO:0000256" key="1">
    <source>
        <dbReference type="ARBA" id="ARBA00008950"/>
    </source>
</evidence>
<accession>A0A1H7UJA6</accession>
<dbReference type="AlphaFoldDB" id="A0A1H7UJA6"/>
<dbReference type="Gene3D" id="3.60.21.10">
    <property type="match status" value="1"/>
</dbReference>